<comment type="caution">
    <text evidence="1">The sequence shown here is derived from an EMBL/GenBank/DDBJ whole genome shotgun (WGS) entry which is preliminary data.</text>
</comment>
<proteinExistence type="predicted"/>
<gene>
    <name evidence="1" type="ORF">M9H77_08596</name>
</gene>
<dbReference type="Proteomes" id="UP001060085">
    <property type="component" value="Linkage Group LG02"/>
</dbReference>
<dbReference type="EMBL" id="CM044702">
    <property type="protein sequence ID" value="KAI5677646.1"/>
    <property type="molecule type" value="Genomic_DNA"/>
</dbReference>
<accession>A0ACC0BYE6</accession>
<keyword evidence="2" id="KW-1185">Reference proteome</keyword>
<evidence type="ECO:0000313" key="1">
    <source>
        <dbReference type="EMBL" id="KAI5677646.1"/>
    </source>
</evidence>
<sequence>MLDTVTLDLDLVDRGRSTLGGLGSRRSSVAAAAMCLDSFRLFGCSRTLQKMTQSPDSASSANVVLMDSVIMGFSTPSNKYGVLRVTYTSSSTMLESSFHRPTNNASHEIIGNFMTKMTELLEVILANRRGERTQNTSNDEALERFVPF</sequence>
<organism evidence="1 2">
    <name type="scientific">Catharanthus roseus</name>
    <name type="common">Madagascar periwinkle</name>
    <name type="synonym">Vinca rosea</name>
    <dbReference type="NCBI Taxonomy" id="4058"/>
    <lineage>
        <taxon>Eukaryota</taxon>
        <taxon>Viridiplantae</taxon>
        <taxon>Streptophyta</taxon>
        <taxon>Embryophyta</taxon>
        <taxon>Tracheophyta</taxon>
        <taxon>Spermatophyta</taxon>
        <taxon>Magnoliopsida</taxon>
        <taxon>eudicotyledons</taxon>
        <taxon>Gunneridae</taxon>
        <taxon>Pentapetalae</taxon>
        <taxon>asterids</taxon>
        <taxon>lamiids</taxon>
        <taxon>Gentianales</taxon>
        <taxon>Apocynaceae</taxon>
        <taxon>Rauvolfioideae</taxon>
        <taxon>Vinceae</taxon>
        <taxon>Catharanthinae</taxon>
        <taxon>Catharanthus</taxon>
    </lineage>
</organism>
<name>A0ACC0BYE6_CATRO</name>
<protein>
    <submittedName>
        <fullName evidence="1">Uncharacterized protein</fullName>
    </submittedName>
</protein>
<reference evidence="2" key="1">
    <citation type="journal article" date="2023" name="Nat. Plants">
        <title>Single-cell RNA sequencing provides a high-resolution roadmap for understanding the multicellular compartmentation of specialized metabolism.</title>
        <authorList>
            <person name="Sun S."/>
            <person name="Shen X."/>
            <person name="Li Y."/>
            <person name="Li Y."/>
            <person name="Wang S."/>
            <person name="Li R."/>
            <person name="Zhang H."/>
            <person name="Shen G."/>
            <person name="Guo B."/>
            <person name="Wei J."/>
            <person name="Xu J."/>
            <person name="St-Pierre B."/>
            <person name="Chen S."/>
            <person name="Sun C."/>
        </authorList>
    </citation>
    <scope>NUCLEOTIDE SEQUENCE [LARGE SCALE GENOMIC DNA]</scope>
</reference>
<evidence type="ECO:0000313" key="2">
    <source>
        <dbReference type="Proteomes" id="UP001060085"/>
    </source>
</evidence>